<evidence type="ECO:0000259" key="15">
    <source>
        <dbReference type="PROSITE" id="PS50885"/>
    </source>
</evidence>
<evidence type="ECO:0000256" key="5">
    <source>
        <dbReference type="ARBA" id="ARBA00022553"/>
    </source>
</evidence>
<dbReference type="CDD" id="cd06225">
    <property type="entry name" value="HAMP"/>
    <property type="match status" value="1"/>
</dbReference>
<comment type="caution">
    <text evidence="16">The sequence shown here is derived from an EMBL/GenBank/DDBJ whole genome shotgun (WGS) entry which is preliminary data.</text>
</comment>
<dbReference type="Gene3D" id="3.30.565.10">
    <property type="entry name" value="Histidine kinase-like ATPase, C-terminal domain"/>
    <property type="match status" value="1"/>
</dbReference>
<evidence type="ECO:0000256" key="1">
    <source>
        <dbReference type="ARBA" id="ARBA00000085"/>
    </source>
</evidence>
<comment type="subcellular location">
    <subcellularLocation>
        <location evidence="2">Cell membrane</location>
        <topology evidence="2">Multi-pass membrane protein</topology>
    </subcellularLocation>
</comment>
<evidence type="ECO:0000313" key="17">
    <source>
        <dbReference type="Proteomes" id="UP001597079"/>
    </source>
</evidence>
<proteinExistence type="predicted"/>
<evidence type="ECO:0000256" key="12">
    <source>
        <dbReference type="SAM" id="Coils"/>
    </source>
</evidence>
<evidence type="ECO:0000256" key="7">
    <source>
        <dbReference type="ARBA" id="ARBA00022741"/>
    </source>
</evidence>
<keyword evidence="5" id="KW-0597">Phosphoprotein</keyword>
<dbReference type="PANTHER" id="PTHR43711">
    <property type="entry name" value="TWO-COMPONENT HISTIDINE KINASE"/>
    <property type="match status" value="1"/>
</dbReference>
<organism evidence="16 17">
    <name type="scientific">Alicyclobacillus fodiniaquatilis</name>
    <dbReference type="NCBI Taxonomy" id="1661150"/>
    <lineage>
        <taxon>Bacteria</taxon>
        <taxon>Bacillati</taxon>
        <taxon>Bacillota</taxon>
        <taxon>Bacilli</taxon>
        <taxon>Bacillales</taxon>
        <taxon>Alicyclobacillaceae</taxon>
        <taxon>Alicyclobacillus</taxon>
    </lineage>
</organism>
<evidence type="ECO:0000313" key="16">
    <source>
        <dbReference type="EMBL" id="MFD1677870.1"/>
    </source>
</evidence>
<dbReference type="GO" id="GO:0016301">
    <property type="term" value="F:kinase activity"/>
    <property type="evidence" value="ECO:0007669"/>
    <property type="project" value="UniProtKB-KW"/>
</dbReference>
<dbReference type="Pfam" id="PF00512">
    <property type="entry name" value="HisKA"/>
    <property type="match status" value="1"/>
</dbReference>
<evidence type="ECO:0000256" key="8">
    <source>
        <dbReference type="ARBA" id="ARBA00022777"/>
    </source>
</evidence>
<sequence length="352" mass="39765">MRGKLRIFGIILCVLAYSLLAFTGGYFLTNVLFAWMSIHSVELIRQLTASLFGSLIFGLTASLIGRLMRPKQMKMFRSMIDALREIAKGNFRVNVHIQHRHDSDDPFDQLARSINDAAAQLDAMEQMRQEFISNVSHEIQSPLTSINGFAHALLYNSSLSDGQRAHYLDIIETESIRLSKLSDNLLKLTSLESEHHPFEPRSYRVDRQLRKIILACEPQWSQKDLNLDVSLDEVSIIADEDLLSQVWVNLLHNSIKFTPDGGEIKVTLTRADKWVYVHVKDTGVGIAPEAKEHIFERFYKADSSRNRSVGGSGLGLSIVKKIVDMHHGEIDVNSHLGEGTEFTVKLPQNALR</sequence>
<dbReference type="Proteomes" id="UP001597079">
    <property type="component" value="Unassembled WGS sequence"/>
</dbReference>
<dbReference type="CDD" id="cd00075">
    <property type="entry name" value="HATPase"/>
    <property type="match status" value="1"/>
</dbReference>
<feature type="domain" description="Histidine kinase" evidence="14">
    <location>
        <begin position="134"/>
        <end position="350"/>
    </location>
</feature>
<dbReference type="PRINTS" id="PR00344">
    <property type="entry name" value="BCTRLSENSOR"/>
</dbReference>
<accession>A0ABW4JQV6</accession>
<keyword evidence="10" id="KW-0902">Two-component regulatory system</keyword>
<evidence type="ECO:0000256" key="10">
    <source>
        <dbReference type="ARBA" id="ARBA00023012"/>
    </source>
</evidence>
<keyword evidence="11 13" id="KW-0472">Membrane</keyword>
<dbReference type="InterPro" id="IPR036097">
    <property type="entry name" value="HisK_dim/P_sf"/>
</dbReference>
<dbReference type="InterPro" id="IPR050736">
    <property type="entry name" value="Sensor_HK_Regulatory"/>
</dbReference>
<keyword evidence="4" id="KW-1003">Cell membrane</keyword>
<dbReference type="SMART" id="SM00388">
    <property type="entry name" value="HisKA"/>
    <property type="match status" value="1"/>
</dbReference>
<evidence type="ECO:0000256" key="6">
    <source>
        <dbReference type="ARBA" id="ARBA00022679"/>
    </source>
</evidence>
<keyword evidence="7" id="KW-0547">Nucleotide-binding</keyword>
<dbReference type="InterPro" id="IPR004358">
    <property type="entry name" value="Sig_transdc_His_kin-like_C"/>
</dbReference>
<dbReference type="InterPro" id="IPR003660">
    <property type="entry name" value="HAMP_dom"/>
</dbReference>
<dbReference type="EMBL" id="JBHUCX010000099">
    <property type="protein sequence ID" value="MFD1677870.1"/>
    <property type="molecule type" value="Genomic_DNA"/>
</dbReference>
<evidence type="ECO:0000259" key="14">
    <source>
        <dbReference type="PROSITE" id="PS50109"/>
    </source>
</evidence>
<gene>
    <name evidence="16" type="ORF">ACFSB2_24710</name>
</gene>
<keyword evidence="6" id="KW-0808">Transferase</keyword>
<dbReference type="PROSITE" id="PS50109">
    <property type="entry name" value="HIS_KIN"/>
    <property type="match status" value="1"/>
</dbReference>
<feature type="coiled-coil region" evidence="12">
    <location>
        <begin position="107"/>
        <end position="134"/>
    </location>
</feature>
<keyword evidence="13" id="KW-1133">Transmembrane helix</keyword>
<keyword evidence="9" id="KW-0067">ATP-binding</keyword>
<reference evidence="17" key="1">
    <citation type="journal article" date="2019" name="Int. J. Syst. Evol. Microbiol.">
        <title>The Global Catalogue of Microorganisms (GCM) 10K type strain sequencing project: providing services to taxonomists for standard genome sequencing and annotation.</title>
        <authorList>
            <consortium name="The Broad Institute Genomics Platform"/>
            <consortium name="The Broad Institute Genome Sequencing Center for Infectious Disease"/>
            <person name="Wu L."/>
            <person name="Ma J."/>
        </authorList>
    </citation>
    <scope>NUCLEOTIDE SEQUENCE [LARGE SCALE GENOMIC DNA]</scope>
    <source>
        <strain evidence="17">CGMCC 1.12286</strain>
    </source>
</reference>
<dbReference type="CDD" id="cd00082">
    <property type="entry name" value="HisKA"/>
    <property type="match status" value="1"/>
</dbReference>
<dbReference type="InterPro" id="IPR003661">
    <property type="entry name" value="HisK_dim/P_dom"/>
</dbReference>
<feature type="domain" description="HAMP" evidence="15">
    <location>
        <begin position="77"/>
        <end position="126"/>
    </location>
</feature>
<dbReference type="EC" id="2.7.13.3" evidence="3"/>
<dbReference type="Gene3D" id="1.10.287.130">
    <property type="match status" value="1"/>
</dbReference>
<keyword evidence="17" id="KW-1185">Reference proteome</keyword>
<dbReference type="InterPro" id="IPR003594">
    <property type="entry name" value="HATPase_dom"/>
</dbReference>
<name>A0ABW4JQV6_9BACL</name>
<keyword evidence="13" id="KW-0812">Transmembrane</keyword>
<dbReference type="PANTHER" id="PTHR43711:SF1">
    <property type="entry name" value="HISTIDINE KINASE 1"/>
    <property type="match status" value="1"/>
</dbReference>
<dbReference type="Gene3D" id="6.10.340.10">
    <property type="match status" value="1"/>
</dbReference>
<dbReference type="InterPro" id="IPR036890">
    <property type="entry name" value="HATPase_C_sf"/>
</dbReference>
<evidence type="ECO:0000256" key="11">
    <source>
        <dbReference type="ARBA" id="ARBA00023136"/>
    </source>
</evidence>
<feature type="transmembrane region" description="Helical" evidence="13">
    <location>
        <begin position="47"/>
        <end position="68"/>
    </location>
</feature>
<dbReference type="InterPro" id="IPR005467">
    <property type="entry name" value="His_kinase_dom"/>
</dbReference>
<feature type="transmembrane region" description="Helical" evidence="13">
    <location>
        <begin position="7"/>
        <end position="27"/>
    </location>
</feature>
<evidence type="ECO:0000256" key="4">
    <source>
        <dbReference type="ARBA" id="ARBA00022475"/>
    </source>
</evidence>
<dbReference type="RefSeq" id="WP_377945792.1">
    <property type="nucleotide sequence ID" value="NZ_JBHUCX010000099.1"/>
</dbReference>
<dbReference type="SMART" id="SM00387">
    <property type="entry name" value="HATPase_c"/>
    <property type="match status" value="1"/>
</dbReference>
<evidence type="ECO:0000256" key="13">
    <source>
        <dbReference type="SAM" id="Phobius"/>
    </source>
</evidence>
<dbReference type="SUPFAM" id="SSF55874">
    <property type="entry name" value="ATPase domain of HSP90 chaperone/DNA topoisomerase II/histidine kinase"/>
    <property type="match status" value="1"/>
</dbReference>
<dbReference type="SUPFAM" id="SSF47384">
    <property type="entry name" value="Homodimeric domain of signal transducing histidine kinase"/>
    <property type="match status" value="1"/>
</dbReference>
<keyword evidence="12" id="KW-0175">Coiled coil</keyword>
<comment type="catalytic activity">
    <reaction evidence="1">
        <text>ATP + protein L-histidine = ADP + protein N-phospho-L-histidine.</text>
        <dbReference type="EC" id="2.7.13.3"/>
    </reaction>
</comment>
<evidence type="ECO:0000256" key="9">
    <source>
        <dbReference type="ARBA" id="ARBA00022840"/>
    </source>
</evidence>
<keyword evidence="8 16" id="KW-0418">Kinase</keyword>
<evidence type="ECO:0000256" key="2">
    <source>
        <dbReference type="ARBA" id="ARBA00004651"/>
    </source>
</evidence>
<evidence type="ECO:0000256" key="3">
    <source>
        <dbReference type="ARBA" id="ARBA00012438"/>
    </source>
</evidence>
<protein>
    <recommendedName>
        <fullName evidence="3">histidine kinase</fullName>
        <ecNumber evidence="3">2.7.13.3</ecNumber>
    </recommendedName>
</protein>
<dbReference type="Pfam" id="PF02518">
    <property type="entry name" value="HATPase_c"/>
    <property type="match status" value="1"/>
</dbReference>
<dbReference type="PROSITE" id="PS50885">
    <property type="entry name" value="HAMP"/>
    <property type="match status" value="1"/>
</dbReference>